<dbReference type="PANTHER" id="PTHR33577:SF16">
    <property type="entry name" value="HEME HALOPEROXIDASE FAMILY PROFILE DOMAIN-CONTAINING PROTEIN"/>
    <property type="match status" value="1"/>
</dbReference>
<reference evidence="10" key="2">
    <citation type="journal article" date="2023" name="IMA Fungus">
        <title>Comparative genomic study of the Penicillium genus elucidates a diverse pangenome and 15 lateral gene transfer events.</title>
        <authorList>
            <person name="Petersen C."/>
            <person name="Sorensen T."/>
            <person name="Nielsen M.R."/>
            <person name="Sondergaard T.E."/>
            <person name="Sorensen J.L."/>
            <person name="Fitzpatrick D.A."/>
            <person name="Frisvad J.C."/>
            <person name="Nielsen K.L."/>
        </authorList>
    </citation>
    <scope>NUCLEOTIDE SEQUENCE</scope>
    <source>
        <strain evidence="10">IBT 16125</strain>
    </source>
</reference>
<dbReference type="InterPro" id="IPR036851">
    <property type="entry name" value="Chloroperoxidase-like_sf"/>
</dbReference>
<evidence type="ECO:0000256" key="5">
    <source>
        <dbReference type="ARBA" id="ARBA00023002"/>
    </source>
</evidence>
<dbReference type="GO" id="GO:0046872">
    <property type="term" value="F:metal ion binding"/>
    <property type="evidence" value="ECO:0007669"/>
    <property type="project" value="UniProtKB-KW"/>
</dbReference>
<dbReference type="Proteomes" id="UP001213681">
    <property type="component" value="Unassembled WGS sequence"/>
</dbReference>
<evidence type="ECO:0000259" key="9">
    <source>
        <dbReference type="PROSITE" id="PS51405"/>
    </source>
</evidence>
<dbReference type="SUPFAM" id="SSF47571">
    <property type="entry name" value="Cloroperoxidase"/>
    <property type="match status" value="1"/>
</dbReference>
<evidence type="ECO:0000256" key="3">
    <source>
        <dbReference type="ARBA" id="ARBA00022617"/>
    </source>
</evidence>
<keyword evidence="6" id="KW-0408">Iron</keyword>
<dbReference type="PROSITE" id="PS51405">
    <property type="entry name" value="HEME_HALOPEROXIDASE"/>
    <property type="match status" value="1"/>
</dbReference>
<feature type="domain" description="Heme haloperoxidase family profile" evidence="9">
    <location>
        <begin position="72"/>
        <end position="321"/>
    </location>
</feature>
<dbReference type="RefSeq" id="XP_056761205.1">
    <property type="nucleotide sequence ID" value="XM_056912356.1"/>
</dbReference>
<organism evidence="10 11">
    <name type="scientific">Penicillium daleae</name>
    <dbReference type="NCBI Taxonomy" id="63821"/>
    <lineage>
        <taxon>Eukaryota</taxon>
        <taxon>Fungi</taxon>
        <taxon>Dikarya</taxon>
        <taxon>Ascomycota</taxon>
        <taxon>Pezizomycotina</taxon>
        <taxon>Eurotiomycetes</taxon>
        <taxon>Eurotiomycetidae</taxon>
        <taxon>Eurotiales</taxon>
        <taxon>Aspergillaceae</taxon>
        <taxon>Penicillium</taxon>
    </lineage>
</organism>
<reference evidence="10" key="1">
    <citation type="submission" date="2022-12" db="EMBL/GenBank/DDBJ databases">
        <authorList>
            <person name="Petersen C."/>
        </authorList>
    </citation>
    <scope>NUCLEOTIDE SEQUENCE</scope>
    <source>
        <strain evidence="10">IBT 16125</strain>
    </source>
</reference>
<evidence type="ECO:0000256" key="2">
    <source>
        <dbReference type="ARBA" id="ARBA00022559"/>
    </source>
</evidence>
<dbReference type="PANTHER" id="PTHR33577">
    <property type="entry name" value="STERIGMATOCYSTIN BIOSYNTHESIS PEROXIDASE STCC-RELATED"/>
    <property type="match status" value="1"/>
</dbReference>
<feature type="chain" id="PRO_5041940942" description="Heme haloperoxidase family profile domain-containing protein" evidence="8">
    <location>
        <begin position="22"/>
        <end position="444"/>
    </location>
</feature>
<comment type="cofactor">
    <cofactor evidence="1">
        <name>heme b</name>
        <dbReference type="ChEBI" id="CHEBI:60344"/>
    </cofactor>
</comment>
<dbReference type="Gene3D" id="1.10.489.10">
    <property type="entry name" value="Chloroperoxidase-like"/>
    <property type="match status" value="1"/>
</dbReference>
<keyword evidence="11" id="KW-1185">Reference proteome</keyword>
<evidence type="ECO:0000256" key="1">
    <source>
        <dbReference type="ARBA" id="ARBA00001970"/>
    </source>
</evidence>
<name>A0AAD6BYB3_9EURO</name>
<dbReference type="GeneID" id="81602599"/>
<comment type="caution">
    <text evidence="10">The sequence shown here is derived from an EMBL/GenBank/DDBJ whole genome shotgun (WGS) entry which is preliminary data.</text>
</comment>
<evidence type="ECO:0000256" key="7">
    <source>
        <dbReference type="ARBA" id="ARBA00025795"/>
    </source>
</evidence>
<dbReference type="GO" id="GO:0004601">
    <property type="term" value="F:peroxidase activity"/>
    <property type="evidence" value="ECO:0007669"/>
    <property type="project" value="UniProtKB-KW"/>
</dbReference>
<keyword evidence="5" id="KW-0560">Oxidoreductase</keyword>
<sequence>MRTFKPAQLLWVLSFSPLILAFPGTESSHNGAQAHRALHKRCPYASVESDAAPKHEKRFLVDSMMSPIDVSGEHEFQPPNFKGGDQRGPCPGLNALANHGYIPRNGVVSFGNVITAINEVYGMGIDLATVLAIMGTLWTGDPLSLDPSFSIGGRDLGVNNLLGNLGGLLGEPQGLIGSHNFIEADSSNTRDDLYVTGNNYALNMEKFMSWYNMSGDGTFDMDLMAKRAKLRFEETIQTNPNFYYGPVTGLIARNAGYIFPARLFRNHSRENPEGILTKSHIRSFYGIYGEEGDLTYREGWERIPENWFKTPIDYGLLQLNLDTIDWMAKYPELASIGGNMGKVNSFAGVDPANLTGGVFNLTDLLEGNNLLCFVFEVLKFGSPNALASLYTTLAEPLGFVSDILSVPLLNITCPAFQDLQLGGKPFWEALQNDFPGAMQSGRAF</sequence>
<evidence type="ECO:0000313" key="10">
    <source>
        <dbReference type="EMBL" id="KAJ5437976.1"/>
    </source>
</evidence>
<dbReference type="AlphaFoldDB" id="A0AAD6BYB3"/>
<dbReference type="InterPro" id="IPR000028">
    <property type="entry name" value="Chloroperoxidase"/>
</dbReference>
<feature type="signal peptide" evidence="8">
    <location>
        <begin position="1"/>
        <end position="21"/>
    </location>
</feature>
<accession>A0AAD6BYB3</accession>
<keyword evidence="8" id="KW-0732">Signal</keyword>
<keyword evidence="3" id="KW-0349">Heme</keyword>
<evidence type="ECO:0000256" key="8">
    <source>
        <dbReference type="SAM" id="SignalP"/>
    </source>
</evidence>
<evidence type="ECO:0000256" key="6">
    <source>
        <dbReference type="ARBA" id="ARBA00023004"/>
    </source>
</evidence>
<gene>
    <name evidence="10" type="ORF">N7458_008974</name>
</gene>
<dbReference type="EMBL" id="JAPVEA010000008">
    <property type="protein sequence ID" value="KAJ5437976.1"/>
    <property type="molecule type" value="Genomic_DNA"/>
</dbReference>
<keyword evidence="4" id="KW-0479">Metal-binding</keyword>
<keyword evidence="2" id="KW-0575">Peroxidase</keyword>
<comment type="similarity">
    <text evidence="7">Belongs to the chloroperoxidase family.</text>
</comment>
<dbReference type="Pfam" id="PF01328">
    <property type="entry name" value="Peroxidase_2"/>
    <property type="match status" value="1"/>
</dbReference>
<protein>
    <recommendedName>
        <fullName evidence="9">Heme haloperoxidase family profile domain-containing protein</fullName>
    </recommendedName>
</protein>
<evidence type="ECO:0000256" key="4">
    <source>
        <dbReference type="ARBA" id="ARBA00022723"/>
    </source>
</evidence>
<evidence type="ECO:0000313" key="11">
    <source>
        <dbReference type="Proteomes" id="UP001213681"/>
    </source>
</evidence>
<proteinExistence type="inferred from homology"/>